<dbReference type="HOGENOM" id="CLU_081840_1_0_11"/>
<dbReference type="AlphaFoldDB" id="F4CZ14"/>
<dbReference type="eggNOG" id="COG3153">
    <property type="taxonomic scope" value="Bacteria"/>
</dbReference>
<evidence type="ECO:0000259" key="3">
    <source>
        <dbReference type="PROSITE" id="PS51186"/>
    </source>
</evidence>
<dbReference type="InterPro" id="IPR000182">
    <property type="entry name" value="GNAT_dom"/>
</dbReference>
<dbReference type="SUPFAM" id="SSF55729">
    <property type="entry name" value="Acyl-CoA N-acyltransferases (Nat)"/>
    <property type="match status" value="1"/>
</dbReference>
<dbReference type="EMBL" id="CP002593">
    <property type="protein sequence ID" value="AEA24305.1"/>
    <property type="molecule type" value="Genomic_DNA"/>
</dbReference>
<name>F4CZ14_PSEUX</name>
<dbReference type="STRING" id="675635.Psed_2080"/>
<sequence>MSAVRIRPETIADHDAVRAVHRAAFAPPDGSEAVEAGLTDRLRDGPWFLPALSLVADDEDRVVGHVICTRAHVGEADALGLGPIGVLPEAQRHGIGSALVDAAVDVARSRGERLVGLLGDPDFYGRFGFVDSRTVGVDAPDPTWGVHFQVLALDDDTPRGTFRYATPFDEL</sequence>
<evidence type="ECO:0000256" key="1">
    <source>
        <dbReference type="ARBA" id="ARBA00022679"/>
    </source>
</evidence>
<organism evidence="4 5">
    <name type="scientific">Pseudonocardia dioxanivorans (strain ATCC 55486 / DSM 44775 / JCM 13855 / CB1190)</name>
    <dbReference type="NCBI Taxonomy" id="675635"/>
    <lineage>
        <taxon>Bacteria</taxon>
        <taxon>Bacillati</taxon>
        <taxon>Actinomycetota</taxon>
        <taxon>Actinomycetes</taxon>
        <taxon>Pseudonocardiales</taxon>
        <taxon>Pseudonocardiaceae</taxon>
        <taxon>Pseudonocardia</taxon>
    </lineage>
</organism>
<dbReference type="InterPro" id="IPR016181">
    <property type="entry name" value="Acyl_CoA_acyltransferase"/>
</dbReference>
<keyword evidence="2" id="KW-0012">Acyltransferase</keyword>
<reference evidence="4 5" key="1">
    <citation type="journal article" date="2011" name="J. Bacteriol.">
        <title>Genome sequence of the 1,4-dioxane-degrading Pseudonocardia dioxanivorans strain CB1190.</title>
        <authorList>
            <person name="Sales C.M."/>
            <person name="Mahendra S."/>
            <person name="Grostern A."/>
            <person name="Parales R.E."/>
            <person name="Goodwin L.A."/>
            <person name="Woyke T."/>
            <person name="Nolan M."/>
            <person name="Lapidus A."/>
            <person name="Chertkov O."/>
            <person name="Ovchinnikova G."/>
            <person name="Sczyrba A."/>
            <person name="Alvarez-Cohen L."/>
        </authorList>
    </citation>
    <scope>NUCLEOTIDE SEQUENCE [LARGE SCALE GENOMIC DNA]</scope>
    <source>
        <strain evidence="5">ATCC 55486 / DSM 44775 / JCM 13855 / CB1190</strain>
    </source>
</reference>
<keyword evidence="1" id="KW-0808">Transferase</keyword>
<dbReference type="GO" id="GO:0016747">
    <property type="term" value="F:acyltransferase activity, transferring groups other than amino-acyl groups"/>
    <property type="evidence" value="ECO:0007669"/>
    <property type="project" value="InterPro"/>
</dbReference>
<keyword evidence="5" id="KW-1185">Reference proteome</keyword>
<dbReference type="Gene3D" id="3.40.630.30">
    <property type="match status" value="1"/>
</dbReference>
<dbReference type="KEGG" id="pdx:Psed_2080"/>
<dbReference type="Proteomes" id="UP000007809">
    <property type="component" value="Chromosome"/>
</dbReference>
<accession>F4CZ14</accession>
<dbReference type="PANTHER" id="PTHR43877:SF1">
    <property type="entry name" value="ACETYLTRANSFERASE"/>
    <property type="match status" value="1"/>
</dbReference>
<proteinExistence type="predicted"/>
<evidence type="ECO:0000256" key="2">
    <source>
        <dbReference type="ARBA" id="ARBA00023315"/>
    </source>
</evidence>
<dbReference type="InterPro" id="IPR050832">
    <property type="entry name" value="Bact_Acetyltransf"/>
</dbReference>
<evidence type="ECO:0000313" key="5">
    <source>
        <dbReference type="Proteomes" id="UP000007809"/>
    </source>
</evidence>
<evidence type="ECO:0000313" key="4">
    <source>
        <dbReference type="EMBL" id="AEA24305.1"/>
    </source>
</evidence>
<feature type="domain" description="N-acetyltransferase" evidence="3">
    <location>
        <begin position="4"/>
        <end position="156"/>
    </location>
</feature>
<dbReference type="PANTHER" id="PTHR43877">
    <property type="entry name" value="AMINOALKYLPHOSPHONATE N-ACETYLTRANSFERASE-RELATED-RELATED"/>
    <property type="match status" value="1"/>
</dbReference>
<dbReference type="Pfam" id="PF00583">
    <property type="entry name" value="Acetyltransf_1"/>
    <property type="match status" value="1"/>
</dbReference>
<protein>
    <submittedName>
        <fullName evidence="4">GCN5-related N-acetyltransferase</fullName>
    </submittedName>
</protein>
<dbReference type="CDD" id="cd04301">
    <property type="entry name" value="NAT_SF"/>
    <property type="match status" value="1"/>
</dbReference>
<gene>
    <name evidence="4" type="ordered locus">Psed_2080</name>
</gene>
<dbReference type="PROSITE" id="PS51186">
    <property type="entry name" value="GNAT"/>
    <property type="match status" value="1"/>
</dbReference>